<organism evidence="1">
    <name type="scientific">Castor canadensis</name>
    <name type="common">American beaver</name>
    <dbReference type="NCBI Taxonomy" id="51338"/>
    <lineage>
        <taxon>Eukaryota</taxon>
        <taxon>Metazoa</taxon>
        <taxon>Chordata</taxon>
        <taxon>Craniata</taxon>
        <taxon>Vertebrata</taxon>
        <taxon>Euteleostomi</taxon>
        <taxon>Mammalia</taxon>
        <taxon>Eutheria</taxon>
        <taxon>Euarchontoglires</taxon>
        <taxon>Glires</taxon>
        <taxon>Rodentia</taxon>
        <taxon>Castorimorpha</taxon>
        <taxon>Castoridae</taxon>
        <taxon>Castor</taxon>
    </lineage>
</organism>
<dbReference type="Ensembl" id="ENSCCNT00000011062.1">
    <property type="protein sequence ID" value="ENSCCNP00000008384.1"/>
    <property type="gene ID" value="ENSCCNG00000008891.1"/>
</dbReference>
<accession>A0A8C0WAG6</accession>
<name>A0A8C0WAG6_CASCN</name>
<proteinExistence type="predicted"/>
<reference evidence="1" key="1">
    <citation type="submission" date="2023-09" db="UniProtKB">
        <authorList>
            <consortium name="Ensembl"/>
        </authorList>
    </citation>
    <scope>IDENTIFICATION</scope>
</reference>
<sequence>MQSPELLRRRRRKAKMLAARQRVQERIERKKQKEPRSIVVAWVLTQPGAESGPVLSSPSWEAPTKPMADMQWPVQELTFVLPASLWPRNVPAKEPLSHHPSLTSSFLIKHISFLINRPSEFCQQQKKERMTY</sequence>
<dbReference type="AlphaFoldDB" id="A0A8C0WAG6"/>
<protein>
    <submittedName>
        <fullName evidence="1">Uncharacterized protein</fullName>
    </submittedName>
</protein>
<evidence type="ECO:0000313" key="1">
    <source>
        <dbReference type="Ensembl" id="ENSCCNP00000008384.1"/>
    </source>
</evidence>